<dbReference type="InterPro" id="IPR018247">
    <property type="entry name" value="EF_Hand_1_Ca_BS"/>
</dbReference>
<feature type="region of interest" description="Disordered" evidence="9">
    <location>
        <begin position="33"/>
        <end position="64"/>
    </location>
</feature>
<sequence length="657" mass="73472">MSSIKALPTTDPYANVGRVDRSFSSPAQLLLARQMAEESQAAEEERKASQEEGSTEHFSKRSAKPALQRFDTRALIKQVVTDPEAHFTSLELEDVREKFKLFDADGSDDLSVEELDVAVRYMGYYPTAAELESTLLAVDADGSGELDFKEFLSLLLKLKRDDTPDEHLERVFITIAHELALDACGNDTYARAEVEKRQPMSYLYEELPVEVLKDMLCREGPEPLDEAEALAMLREADADGNGSVSLDELRRALLGSSDTKRFMLYFGSLSVRSRFGCLPSNPPPHTRACIVVLGFSQVLEREVFDVAVVERDDDVRVLARVSDVRLSSEIAARRTRRDPLESSWLRCLPSSSSSSSSFSSSALGATGCQSLVSSSAGGAGGRLSVGLCGPWGHVSSLVVGRTFASSSSSSSDSSESSSSPPFFKVNPKITSSNIAEKLPQTMQALEEFKQHEADVAAQLNLDPKEPTGQHNHKKREQLRRKAYLELYRRTRKAREAAYETAKLEQTEYPTPESLLLPKEDMPRNLRTPPAAYATLPLGRPGKLADLFDTHRSTPTDPYMYGHAWLAKDLRLKSFGDLHKLWFVLLRERHTLDTEYRALQQQRKPLEPRKPMPAPERWQRVKRSMNRIKQVLSERAGELRHRGNVALADELDKVINQN</sequence>
<feature type="compositionally biased region" description="Basic and acidic residues" evidence="9">
    <location>
        <begin position="43"/>
        <end position="59"/>
    </location>
</feature>
<gene>
    <name evidence="11" type="ORF">PPROV_000601000</name>
</gene>
<feature type="domain" description="EF-hand" evidence="10">
    <location>
        <begin position="224"/>
        <end position="259"/>
    </location>
</feature>
<comment type="similarity">
    <text evidence="2">Belongs to the universal ribosomal protein uL29 family.</text>
</comment>
<evidence type="ECO:0000256" key="8">
    <source>
        <dbReference type="ARBA" id="ARBA00035289"/>
    </source>
</evidence>
<keyword evidence="11" id="KW-0251">Elongation factor</keyword>
<dbReference type="Gene3D" id="6.10.330.20">
    <property type="match status" value="1"/>
</dbReference>
<protein>
    <recommendedName>
        <fullName evidence="8">Large ribosomal subunit protein uL29m</fullName>
    </recommendedName>
</protein>
<keyword evidence="11" id="KW-0648">Protein biosynthesis</keyword>
<dbReference type="Pfam" id="PF06984">
    <property type="entry name" value="MRP-L47"/>
    <property type="match status" value="1"/>
</dbReference>
<keyword evidence="12" id="KW-1185">Reference proteome</keyword>
<dbReference type="InterPro" id="IPR011992">
    <property type="entry name" value="EF-hand-dom_pair"/>
</dbReference>
<keyword evidence="6" id="KW-0496">Mitochondrion</keyword>
<dbReference type="InterPro" id="IPR010729">
    <property type="entry name" value="Ribosomal_uL29_mit"/>
</dbReference>
<dbReference type="AlphaFoldDB" id="A0A830HQH8"/>
<dbReference type="Gene3D" id="1.10.238.10">
    <property type="entry name" value="EF-hand"/>
    <property type="match status" value="1"/>
</dbReference>
<dbReference type="PROSITE" id="PS00018">
    <property type="entry name" value="EF_HAND_1"/>
    <property type="match status" value="3"/>
</dbReference>
<keyword evidence="5" id="KW-0689">Ribosomal protein</keyword>
<evidence type="ECO:0000256" key="4">
    <source>
        <dbReference type="ARBA" id="ARBA00022837"/>
    </source>
</evidence>
<dbReference type="SMART" id="SM00054">
    <property type="entry name" value="EFh"/>
    <property type="match status" value="3"/>
</dbReference>
<keyword evidence="4" id="KW-0106">Calcium</keyword>
<accession>A0A830HQH8</accession>
<dbReference type="OrthoDB" id="270763at2759"/>
<comment type="caution">
    <text evidence="11">The sequence shown here is derived from an EMBL/GenBank/DDBJ whole genome shotgun (WGS) entry which is preliminary data.</text>
</comment>
<organism evidence="11 12">
    <name type="scientific">Pycnococcus provasolii</name>
    <dbReference type="NCBI Taxonomy" id="41880"/>
    <lineage>
        <taxon>Eukaryota</taxon>
        <taxon>Viridiplantae</taxon>
        <taxon>Chlorophyta</taxon>
        <taxon>Pseudoscourfieldiophyceae</taxon>
        <taxon>Pseudoscourfieldiales</taxon>
        <taxon>Pycnococcaceae</taxon>
        <taxon>Pycnococcus</taxon>
    </lineage>
</organism>
<feature type="domain" description="EF-hand" evidence="10">
    <location>
        <begin position="90"/>
        <end position="125"/>
    </location>
</feature>
<dbReference type="GO" id="GO:0003735">
    <property type="term" value="F:structural constituent of ribosome"/>
    <property type="evidence" value="ECO:0007669"/>
    <property type="project" value="InterPro"/>
</dbReference>
<dbReference type="EMBL" id="BNJQ01000016">
    <property type="protein sequence ID" value="GHP07269.1"/>
    <property type="molecule type" value="Genomic_DNA"/>
</dbReference>
<dbReference type="PANTHER" id="PTHR21183:SF18">
    <property type="entry name" value="LARGE RIBOSOMAL SUBUNIT PROTEIN UL29M"/>
    <property type="match status" value="1"/>
</dbReference>
<dbReference type="Proteomes" id="UP000660262">
    <property type="component" value="Unassembled WGS sequence"/>
</dbReference>
<evidence type="ECO:0000256" key="7">
    <source>
        <dbReference type="ARBA" id="ARBA00023274"/>
    </source>
</evidence>
<evidence type="ECO:0000256" key="1">
    <source>
        <dbReference type="ARBA" id="ARBA00004173"/>
    </source>
</evidence>
<dbReference type="PROSITE" id="PS50222">
    <property type="entry name" value="EF_HAND_2"/>
    <property type="match status" value="3"/>
</dbReference>
<dbReference type="Pfam" id="PF13499">
    <property type="entry name" value="EF-hand_7"/>
    <property type="match status" value="1"/>
</dbReference>
<dbReference type="Pfam" id="PF13202">
    <property type="entry name" value="EF-hand_5"/>
    <property type="match status" value="1"/>
</dbReference>
<evidence type="ECO:0000256" key="6">
    <source>
        <dbReference type="ARBA" id="ARBA00023128"/>
    </source>
</evidence>
<dbReference type="GO" id="GO:0005509">
    <property type="term" value="F:calcium ion binding"/>
    <property type="evidence" value="ECO:0007669"/>
    <property type="project" value="InterPro"/>
</dbReference>
<dbReference type="InterPro" id="IPR002048">
    <property type="entry name" value="EF_hand_dom"/>
</dbReference>
<evidence type="ECO:0000313" key="11">
    <source>
        <dbReference type="EMBL" id="GHP07269.1"/>
    </source>
</evidence>
<dbReference type="CDD" id="cd00051">
    <property type="entry name" value="EFh"/>
    <property type="match status" value="1"/>
</dbReference>
<dbReference type="FunFam" id="1.10.238.10:FF:000178">
    <property type="entry name" value="Calmodulin-2 A"/>
    <property type="match status" value="1"/>
</dbReference>
<keyword evidence="7" id="KW-0687">Ribonucleoprotein</keyword>
<reference evidence="11" key="1">
    <citation type="submission" date="2020-10" db="EMBL/GenBank/DDBJ databases">
        <title>Unveiling of a novel bifunctional photoreceptor, Dualchrome1, isolated from a cosmopolitan green alga.</title>
        <authorList>
            <person name="Suzuki S."/>
            <person name="Kawachi M."/>
        </authorList>
    </citation>
    <scope>NUCLEOTIDE SEQUENCE</scope>
    <source>
        <strain evidence="11">NIES 2893</strain>
    </source>
</reference>
<keyword evidence="3" id="KW-0677">Repeat</keyword>
<evidence type="ECO:0000313" key="12">
    <source>
        <dbReference type="Proteomes" id="UP000660262"/>
    </source>
</evidence>
<evidence type="ECO:0000256" key="9">
    <source>
        <dbReference type="SAM" id="MobiDB-lite"/>
    </source>
</evidence>
<dbReference type="SUPFAM" id="SSF47473">
    <property type="entry name" value="EF-hand"/>
    <property type="match status" value="1"/>
</dbReference>
<dbReference type="GO" id="GO:0003746">
    <property type="term" value="F:translation elongation factor activity"/>
    <property type="evidence" value="ECO:0007669"/>
    <property type="project" value="UniProtKB-KW"/>
</dbReference>
<dbReference type="GO" id="GO:0005762">
    <property type="term" value="C:mitochondrial large ribosomal subunit"/>
    <property type="evidence" value="ECO:0007669"/>
    <property type="project" value="TreeGrafter"/>
</dbReference>
<name>A0A830HQH8_9CHLO</name>
<evidence type="ECO:0000259" key="10">
    <source>
        <dbReference type="PROSITE" id="PS50222"/>
    </source>
</evidence>
<comment type="subcellular location">
    <subcellularLocation>
        <location evidence="1">Mitochondrion</location>
    </subcellularLocation>
</comment>
<evidence type="ECO:0000256" key="5">
    <source>
        <dbReference type="ARBA" id="ARBA00022980"/>
    </source>
</evidence>
<dbReference type="PANTHER" id="PTHR21183">
    <property type="entry name" value="RIBOSOMAL PROTEIN L47, MITOCHONDRIAL-RELATED"/>
    <property type="match status" value="1"/>
</dbReference>
<feature type="domain" description="EF-hand" evidence="10">
    <location>
        <begin position="126"/>
        <end position="161"/>
    </location>
</feature>
<evidence type="ECO:0000256" key="2">
    <source>
        <dbReference type="ARBA" id="ARBA00009254"/>
    </source>
</evidence>
<dbReference type="GO" id="GO:0032543">
    <property type="term" value="P:mitochondrial translation"/>
    <property type="evidence" value="ECO:0007669"/>
    <property type="project" value="TreeGrafter"/>
</dbReference>
<evidence type="ECO:0000256" key="3">
    <source>
        <dbReference type="ARBA" id="ARBA00022737"/>
    </source>
</evidence>
<proteinExistence type="inferred from homology"/>
<dbReference type="InterPro" id="IPR038340">
    <property type="entry name" value="MRP-L47_sf"/>
</dbReference>